<proteinExistence type="predicted"/>
<feature type="chain" id="PRO_5045254590" evidence="1">
    <location>
        <begin position="23"/>
        <end position="129"/>
    </location>
</feature>
<name>A0ABU6PXJ9_9BACL</name>
<dbReference type="EMBL" id="JARTLD010000052">
    <property type="protein sequence ID" value="MED5019626.1"/>
    <property type="molecule type" value="Genomic_DNA"/>
</dbReference>
<keyword evidence="1" id="KW-0732">Signal</keyword>
<comment type="caution">
    <text evidence="2">The sequence shown here is derived from an EMBL/GenBank/DDBJ whole genome shotgun (WGS) entry which is preliminary data.</text>
</comment>
<evidence type="ECO:0000313" key="3">
    <source>
        <dbReference type="Proteomes" id="UP001343257"/>
    </source>
</evidence>
<feature type="signal peptide" evidence="1">
    <location>
        <begin position="1"/>
        <end position="22"/>
    </location>
</feature>
<evidence type="ECO:0000256" key="1">
    <source>
        <dbReference type="SAM" id="SignalP"/>
    </source>
</evidence>
<accession>A0ABU6PXJ9</accession>
<evidence type="ECO:0000313" key="2">
    <source>
        <dbReference type="EMBL" id="MED5019626.1"/>
    </source>
</evidence>
<protein>
    <submittedName>
        <fullName evidence="2">Uncharacterized protein</fullName>
    </submittedName>
</protein>
<gene>
    <name evidence="2" type="ORF">P9847_20225</name>
</gene>
<dbReference type="RefSeq" id="WP_328280732.1">
    <property type="nucleotide sequence ID" value="NZ_JARTLD010000052.1"/>
</dbReference>
<dbReference type="Proteomes" id="UP001343257">
    <property type="component" value="Unassembled WGS sequence"/>
</dbReference>
<organism evidence="2 3">
    <name type="scientific">Paenibacillus chibensis</name>
    <dbReference type="NCBI Taxonomy" id="59846"/>
    <lineage>
        <taxon>Bacteria</taxon>
        <taxon>Bacillati</taxon>
        <taxon>Bacillota</taxon>
        <taxon>Bacilli</taxon>
        <taxon>Bacillales</taxon>
        <taxon>Paenibacillaceae</taxon>
        <taxon>Paenibacillus</taxon>
    </lineage>
</organism>
<reference evidence="2 3" key="1">
    <citation type="submission" date="2023-03" db="EMBL/GenBank/DDBJ databases">
        <title>Bacillus Genome Sequencing.</title>
        <authorList>
            <person name="Dunlap C."/>
        </authorList>
    </citation>
    <scope>NUCLEOTIDE SEQUENCE [LARGE SCALE GENOMIC DNA]</scope>
    <source>
        <strain evidence="2 3">NRS-52</strain>
    </source>
</reference>
<keyword evidence="3" id="KW-1185">Reference proteome</keyword>
<sequence>MNIKRIMIVGSIVVVMSFGSTALNSPTTNASPAAKWAATGVDDKDPLLDALNQASEDELYESLYEGKSLQDIAAEKDVDITGIIELQTAQLTKQLDERLRSGSITAEQYAVYKGEVRDIIEQSVITSFG</sequence>